<dbReference type="Proteomes" id="UP001060085">
    <property type="component" value="Linkage Group LG05"/>
</dbReference>
<comment type="caution">
    <text evidence="1">The sequence shown here is derived from an EMBL/GenBank/DDBJ whole genome shotgun (WGS) entry which is preliminary data.</text>
</comment>
<evidence type="ECO:0000313" key="1">
    <source>
        <dbReference type="EMBL" id="KAI5664110.1"/>
    </source>
</evidence>
<keyword evidence="2" id="KW-1185">Reference proteome</keyword>
<organism evidence="1 2">
    <name type="scientific">Catharanthus roseus</name>
    <name type="common">Madagascar periwinkle</name>
    <name type="synonym">Vinca rosea</name>
    <dbReference type="NCBI Taxonomy" id="4058"/>
    <lineage>
        <taxon>Eukaryota</taxon>
        <taxon>Viridiplantae</taxon>
        <taxon>Streptophyta</taxon>
        <taxon>Embryophyta</taxon>
        <taxon>Tracheophyta</taxon>
        <taxon>Spermatophyta</taxon>
        <taxon>Magnoliopsida</taxon>
        <taxon>eudicotyledons</taxon>
        <taxon>Gunneridae</taxon>
        <taxon>Pentapetalae</taxon>
        <taxon>asterids</taxon>
        <taxon>lamiids</taxon>
        <taxon>Gentianales</taxon>
        <taxon>Apocynaceae</taxon>
        <taxon>Rauvolfioideae</taxon>
        <taxon>Vinceae</taxon>
        <taxon>Catharanthinae</taxon>
        <taxon>Catharanthus</taxon>
    </lineage>
</organism>
<name>A0ACC0AUT9_CATRO</name>
<protein>
    <submittedName>
        <fullName evidence="1">Uncharacterized protein</fullName>
    </submittedName>
</protein>
<evidence type="ECO:0000313" key="2">
    <source>
        <dbReference type="Proteomes" id="UP001060085"/>
    </source>
</evidence>
<dbReference type="EMBL" id="CM044705">
    <property type="protein sequence ID" value="KAI5664110.1"/>
    <property type="molecule type" value="Genomic_DNA"/>
</dbReference>
<reference evidence="2" key="1">
    <citation type="journal article" date="2023" name="Nat. Plants">
        <title>Single-cell RNA sequencing provides a high-resolution roadmap for understanding the multicellular compartmentation of specialized metabolism.</title>
        <authorList>
            <person name="Sun S."/>
            <person name="Shen X."/>
            <person name="Li Y."/>
            <person name="Li Y."/>
            <person name="Wang S."/>
            <person name="Li R."/>
            <person name="Zhang H."/>
            <person name="Shen G."/>
            <person name="Guo B."/>
            <person name="Wei J."/>
            <person name="Xu J."/>
            <person name="St-Pierre B."/>
            <person name="Chen S."/>
            <person name="Sun C."/>
        </authorList>
    </citation>
    <scope>NUCLEOTIDE SEQUENCE [LARGE SCALE GENOMIC DNA]</scope>
</reference>
<proteinExistence type="predicted"/>
<gene>
    <name evidence="1" type="ORF">M9H77_23433</name>
</gene>
<accession>A0ACC0AUT9</accession>
<sequence length="189" mass="22018">MAFLLTNINEKPHSDQGVNSSYDLVFRSVRGLYLPRGMQISYSATVDLVAELAVSQVCSFVYDVISFSITAMRGHINTLSFRIDDGSNDRGLRLFESSKEDFENQMGAYFEMFNGFEQVFKNLFVEHIYYNIPFKGWFLKNNISLILFWKNSCALTLKHEFEATLFNHLFVEEFFHKWFSKRSVDHLGV</sequence>